<dbReference type="PANTHER" id="PTHR11079:SF156">
    <property type="entry name" value="INACTIVE TRNA-SPECIFIC ADENOSINE DEAMINASE-LIKE PROTEIN 3-RELATED"/>
    <property type="match status" value="1"/>
</dbReference>
<comment type="caution">
    <text evidence="5">The sequence shown here is derived from an EMBL/GenBank/DDBJ whole genome shotgun (WGS) entry which is preliminary data.</text>
</comment>
<dbReference type="Gene3D" id="3.40.140.10">
    <property type="entry name" value="Cytidine Deaminase, domain 2"/>
    <property type="match status" value="1"/>
</dbReference>
<dbReference type="GO" id="GO:0005634">
    <property type="term" value="C:nucleus"/>
    <property type="evidence" value="ECO:0007669"/>
    <property type="project" value="TreeGrafter"/>
</dbReference>
<feature type="region of interest" description="Disordered" evidence="3">
    <location>
        <begin position="305"/>
        <end position="324"/>
    </location>
</feature>
<dbReference type="GO" id="GO:0008033">
    <property type="term" value="P:tRNA processing"/>
    <property type="evidence" value="ECO:0007669"/>
    <property type="project" value="UniProtKB-KW"/>
</dbReference>
<evidence type="ECO:0000256" key="1">
    <source>
        <dbReference type="ARBA" id="ARBA00022694"/>
    </source>
</evidence>
<dbReference type="GO" id="GO:0052717">
    <property type="term" value="F:tRNA-specific adenosine-34 deaminase activity"/>
    <property type="evidence" value="ECO:0007669"/>
    <property type="project" value="TreeGrafter"/>
</dbReference>
<keyword evidence="1" id="KW-0819">tRNA processing</keyword>
<comment type="similarity">
    <text evidence="2">Belongs to the cytidine and deoxycytidylate deaminase family. ADAT3 subfamily.</text>
</comment>
<proteinExistence type="inferred from homology"/>
<dbReference type="GeneID" id="89972339"/>
<feature type="domain" description="CMP/dCMP-type deaminase" evidence="4">
    <location>
        <begin position="170"/>
        <end position="377"/>
    </location>
</feature>
<sequence length="416" mass="46065">MADQVSFLEPLKTLHENRSSDVFVQAFVVEIPAKLTSKALSIVKPIIPSGGKNPSFSHLRRLCTLQHLPLDLTWRRDYDSNGLQTIFLLLPNTVVTWELIKATLQPHIEVEGLPRCFDAVVPRFAPLNAEQAVLWTERYWPTIYNPAAQVLQDAPPMNQLRRVRTALEVPNTDKYMMLAITAAEQAKAGGYGRAVGAVVVDPETGSVVAVAGDARLWSPDSTTRESLRTLGCEGRPEYHALMRAIAMVANKELRRRIKAGTHNKFLATCSETPSGQVLTAIESQYEDDDRVLADLTAAVNNVKVTATESTEPAPESSSKQTRPQNEGYLCSGLDLYLTHEPCVCCGMAMIHSRFRACVLGRRMIGSGSLTSEAGEKKLAYGLFWRRELNWRVMTFQHTEASKLSGEGRIDTGIFHA</sequence>
<gene>
    <name evidence="5" type="ORF">LTR84_004160</name>
</gene>
<dbReference type="AlphaFoldDB" id="A0AAV9N6B7"/>
<dbReference type="InterPro" id="IPR016193">
    <property type="entry name" value="Cytidine_deaminase-like"/>
</dbReference>
<dbReference type="PANTHER" id="PTHR11079">
    <property type="entry name" value="CYTOSINE DEAMINASE FAMILY MEMBER"/>
    <property type="match status" value="1"/>
</dbReference>
<evidence type="ECO:0000259" key="4">
    <source>
        <dbReference type="PROSITE" id="PS51747"/>
    </source>
</evidence>
<dbReference type="EMBL" id="JAVRRD010000018">
    <property type="protein sequence ID" value="KAK5050040.1"/>
    <property type="molecule type" value="Genomic_DNA"/>
</dbReference>
<accession>A0AAV9N6B7</accession>
<evidence type="ECO:0000313" key="6">
    <source>
        <dbReference type="Proteomes" id="UP001358417"/>
    </source>
</evidence>
<dbReference type="Pfam" id="PF00383">
    <property type="entry name" value="dCMP_cyt_deam_1"/>
    <property type="match status" value="1"/>
</dbReference>
<organism evidence="5 6">
    <name type="scientific">Exophiala bonariae</name>
    <dbReference type="NCBI Taxonomy" id="1690606"/>
    <lineage>
        <taxon>Eukaryota</taxon>
        <taxon>Fungi</taxon>
        <taxon>Dikarya</taxon>
        <taxon>Ascomycota</taxon>
        <taxon>Pezizomycotina</taxon>
        <taxon>Eurotiomycetes</taxon>
        <taxon>Chaetothyriomycetidae</taxon>
        <taxon>Chaetothyriales</taxon>
        <taxon>Herpotrichiellaceae</taxon>
        <taxon>Exophiala</taxon>
    </lineage>
</organism>
<dbReference type="InterPro" id="IPR002125">
    <property type="entry name" value="CMP_dCMP_dom"/>
</dbReference>
<feature type="compositionally biased region" description="Low complexity" evidence="3">
    <location>
        <begin position="305"/>
        <end position="318"/>
    </location>
</feature>
<dbReference type="Proteomes" id="UP001358417">
    <property type="component" value="Unassembled WGS sequence"/>
</dbReference>
<dbReference type="PROSITE" id="PS51747">
    <property type="entry name" value="CYT_DCMP_DEAMINASES_2"/>
    <property type="match status" value="1"/>
</dbReference>
<name>A0AAV9N6B7_9EURO</name>
<dbReference type="RefSeq" id="XP_064704850.1">
    <property type="nucleotide sequence ID" value="XM_064847738.1"/>
</dbReference>
<keyword evidence="6" id="KW-1185">Reference proteome</keyword>
<reference evidence="5 6" key="1">
    <citation type="submission" date="2023-08" db="EMBL/GenBank/DDBJ databases">
        <title>Black Yeasts Isolated from many extreme environments.</title>
        <authorList>
            <person name="Coleine C."/>
            <person name="Stajich J.E."/>
            <person name="Selbmann L."/>
        </authorList>
    </citation>
    <scope>NUCLEOTIDE SEQUENCE [LARGE SCALE GENOMIC DNA]</scope>
    <source>
        <strain evidence="5 6">CCFEE 5792</strain>
    </source>
</reference>
<protein>
    <recommendedName>
        <fullName evidence="4">CMP/dCMP-type deaminase domain-containing protein</fullName>
    </recommendedName>
</protein>
<dbReference type="SUPFAM" id="SSF53927">
    <property type="entry name" value="Cytidine deaminase-like"/>
    <property type="match status" value="1"/>
</dbReference>
<evidence type="ECO:0000256" key="2">
    <source>
        <dbReference type="ARBA" id="ARBA00038160"/>
    </source>
</evidence>
<evidence type="ECO:0000256" key="3">
    <source>
        <dbReference type="SAM" id="MobiDB-lite"/>
    </source>
</evidence>
<dbReference type="GO" id="GO:0005737">
    <property type="term" value="C:cytoplasm"/>
    <property type="evidence" value="ECO:0007669"/>
    <property type="project" value="TreeGrafter"/>
</dbReference>
<evidence type="ECO:0000313" key="5">
    <source>
        <dbReference type="EMBL" id="KAK5050040.1"/>
    </source>
</evidence>